<sequence>MTGHKYEKKLKDKNNQLNRMNFFSHIEITYYLCFSNKKNNL</sequence>
<evidence type="ECO:0000313" key="1">
    <source>
        <dbReference type="EMBL" id="SJZ62730.1"/>
    </source>
</evidence>
<accession>A0A1T4M6T8</accession>
<dbReference type="EMBL" id="FUXK01000005">
    <property type="protein sequence ID" value="SJZ62730.1"/>
    <property type="molecule type" value="Genomic_DNA"/>
</dbReference>
<evidence type="ECO:0000313" key="2">
    <source>
        <dbReference type="Proteomes" id="UP000190065"/>
    </source>
</evidence>
<organism evidence="1 2">
    <name type="scientific">Segatella oulorum</name>
    <dbReference type="NCBI Taxonomy" id="28136"/>
    <lineage>
        <taxon>Bacteria</taxon>
        <taxon>Pseudomonadati</taxon>
        <taxon>Bacteroidota</taxon>
        <taxon>Bacteroidia</taxon>
        <taxon>Bacteroidales</taxon>
        <taxon>Prevotellaceae</taxon>
        <taxon>Segatella</taxon>
    </lineage>
</organism>
<name>A0A1T4M6T8_9BACT</name>
<dbReference type="AlphaFoldDB" id="A0A1T4M6T8"/>
<dbReference type="Proteomes" id="UP000190065">
    <property type="component" value="Unassembled WGS sequence"/>
</dbReference>
<protein>
    <submittedName>
        <fullName evidence="1">Uncharacterized protein</fullName>
    </submittedName>
</protein>
<proteinExistence type="predicted"/>
<gene>
    <name evidence="1" type="ORF">SAMN02745202_00659</name>
</gene>
<reference evidence="1 2" key="1">
    <citation type="submission" date="2017-02" db="EMBL/GenBank/DDBJ databases">
        <authorList>
            <person name="Peterson S.W."/>
        </authorList>
    </citation>
    <scope>NUCLEOTIDE SEQUENCE [LARGE SCALE GENOMIC DNA]</scope>
    <source>
        <strain evidence="1 2">ATCC 43324</strain>
    </source>
</reference>